<dbReference type="EMBL" id="FVZE01000004">
    <property type="protein sequence ID" value="SLK03636.1"/>
    <property type="molecule type" value="Genomic_DNA"/>
</dbReference>
<sequence length="73" mass="8471">MSDTNTSTTSILGQARSEGYRKGWSQAAQVCRDDAHDEGRLGEMYRWENRLNGIRFRWFMVGVITTASIWWLV</sequence>
<keyword evidence="1" id="KW-0472">Membrane</keyword>
<proteinExistence type="predicted"/>
<accession>A0A1U6I6I9</accession>
<keyword evidence="1" id="KW-0812">Transmembrane</keyword>
<protein>
    <submittedName>
        <fullName evidence="2">Uncharacterized protein</fullName>
    </submittedName>
</protein>
<dbReference type="AlphaFoldDB" id="A0A1U6I6I9"/>
<dbReference type="STRING" id="428990.SAMN06295987_104270"/>
<keyword evidence="1" id="KW-1133">Transmembrane helix</keyword>
<dbReference type="RefSeq" id="WP_139384009.1">
    <property type="nucleotide sequence ID" value="NZ_FVZE01000004.1"/>
</dbReference>
<keyword evidence="3" id="KW-1185">Reference proteome</keyword>
<organism evidence="2 3">
    <name type="scientific">Novosphingobium mathurense</name>
    <dbReference type="NCBI Taxonomy" id="428990"/>
    <lineage>
        <taxon>Bacteria</taxon>
        <taxon>Pseudomonadati</taxon>
        <taxon>Pseudomonadota</taxon>
        <taxon>Alphaproteobacteria</taxon>
        <taxon>Sphingomonadales</taxon>
        <taxon>Sphingomonadaceae</taxon>
        <taxon>Novosphingobium</taxon>
    </lineage>
</organism>
<gene>
    <name evidence="2" type="ORF">SAMN06295987_104270</name>
</gene>
<reference evidence="3" key="1">
    <citation type="submission" date="2017-02" db="EMBL/GenBank/DDBJ databases">
        <authorList>
            <person name="Varghese N."/>
            <person name="Submissions S."/>
        </authorList>
    </citation>
    <scope>NUCLEOTIDE SEQUENCE [LARGE SCALE GENOMIC DNA]</scope>
    <source>
        <strain evidence="3">SM117</strain>
    </source>
</reference>
<dbReference type="Proteomes" id="UP000190989">
    <property type="component" value="Unassembled WGS sequence"/>
</dbReference>
<name>A0A1U6I6I9_9SPHN</name>
<evidence type="ECO:0000256" key="1">
    <source>
        <dbReference type="SAM" id="Phobius"/>
    </source>
</evidence>
<feature type="transmembrane region" description="Helical" evidence="1">
    <location>
        <begin position="54"/>
        <end position="72"/>
    </location>
</feature>
<evidence type="ECO:0000313" key="2">
    <source>
        <dbReference type="EMBL" id="SLK03636.1"/>
    </source>
</evidence>
<evidence type="ECO:0000313" key="3">
    <source>
        <dbReference type="Proteomes" id="UP000190989"/>
    </source>
</evidence>